<gene>
    <name evidence="3" type="ORF">SAMN05421504_102785</name>
</gene>
<evidence type="ECO:0000256" key="2">
    <source>
        <dbReference type="SAM" id="Phobius"/>
    </source>
</evidence>
<evidence type="ECO:0000256" key="1">
    <source>
        <dbReference type="SAM" id="MobiDB-lite"/>
    </source>
</evidence>
<feature type="transmembrane region" description="Helical" evidence="2">
    <location>
        <begin position="83"/>
        <end position="106"/>
    </location>
</feature>
<dbReference type="STRING" id="589385.SAMN05421504_102785"/>
<keyword evidence="4" id="KW-1185">Reference proteome</keyword>
<reference evidence="3 4" key="1">
    <citation type="submission" date="2016-10" db="EMBL/GenBank/DDBJ databases">
        <authorList>
            <person name="de Groot N.N."/>
        </authorList>
    </citation>
    <scope>NUCLEOTIDE SEQUENCE [LARGE SCALE GENOMIC DNA]</scope>
    <source>
        <strain evidence="3 4">CPCC 202699</strain>
    </source>
</reference>
<dbReference type="RefSeq" id="WP_091288623.1">
    <property type="nucleotide sequence ID" value="NZ_FNON01000002.1"/>
</dbReference>
<keyword evidence="2" id="KW-0472">Membrane</keyword>
<feature type="region of interest" description="Disordered" evidence="1">
    <location>
        <begin position="23"/>
        <end position="44"/>
    </location>
</feature>
<name>A0A1H3A5G4_9PSEU</name>
<organism evidence="3 4">
    <name type="scientific">Amycolatopsis xylanica</name>
    <dbReference type="NCBI Taxonomy" id="589385"/>
    <lineage>
        <taxon>Bacteria</taxon>
        <taxon>Bacillati</taxon>
        <taxon>Actinomycetota</taxon>
        <taxon>Actinomycetes</taxon>
        <taxon>Pseudonocardiales</taxon>
        <taxon>Pseudonocardiaceae</taxon>
        <taxon>Amycolatopsis</taxon>
    </lineage>
</organism>
<proteinExistence type="predicted"/>
<dbReference type="Proteomes" id="UP000199515">
    <property type="component" value="Unassembled WGS sequence"/>
</dbReference>
<dbReference type="AlphaFoldDB" id="A0A1H3A5G4"/>
<dbReference type="OrthoDB" id="3629222at2"/>
<dbReference type="EMBL" id="FNON01000002">
    <property type="protein sequence ID" value="SDX24478.1"/>
    <property type="molecule type" value="Genomic_DNA"/>
</dbReference>
<evidence type="ECO:0000313" key="4">
    <source>
        <dbReference type="Proteomes" id="UP000199515"/>
    </source>
</evidence>
<sequence>MSEGKDPERLLADALRAQAVFAPSTTPVESTTGSMPPLQYGLLSGTGADSLERERAALDSSTEEVTPPTVQQPVVATQSPLPVVWILVLAVLLGLAAGSVVGLLTLL</sequence>
<accession>A0A1H3A5G4</accession>
<keyword evidence="2" id="KW-1133">Transmembrane helix</keyword>
<keyword evidence="2" id="KW-0812">Transmembrane</keyword>
<evidence type="ECO:0000313" key="3">
    <source>
        <dbReference type="EMBL" id="SDX24478.1"/>
    </source>
</evidence>
<protein>
    <submittedName>
        <fullName evidence="3">Uncharacterized protein</fullName>
    </submittedName>
</protein>
<feature type="compositionally biased region" description="Polar residues" evidence="1">
    <location>
        <begin position="23"/>
        <end position="34"/>
    </location>
</feature>